<evidence type="ECO:0000256" key="1">
    <source>
        <dbReference type="ARBA" id="ARBA00001974"/>
    </source>
</evidence>
<dbReference type="Pfam" id="PF07992">
    <property type="entry name" value="Pyr_redox_2"/>
    <property type="match status" value="1"/>
</dbReference>
<feature type="non-terminal residue" evidence="7">
    <location>
        <position position="154"/>
    </location>
</feature>
<dbReference type="GO" id="GO:0016491">
    <property type="term" value="F:oxidoreductase activity"/>
    <property type="evidence" value="ECO:0007669"/>
    <property type="project" value="UniProtKB-KW"/>
</dbReference>
<organism evidence="7">
    <name type="scientific">marine sediment metagenome</name>
    <dbReference type="NCBI Taxonomy" id="412755"/>
    <lineage>
        <taxon>unclassified sequences</taxon>
        <taxon>metagenomes</taxon>
        <taxon>ecological metagenomes</taxon>
    </lineage>
</organism>
<dbReference type="EMBL" id="BART01019977">
    <property type="protein sequence ID" value="GAG98560.1"/>
    <property type="molecule type" value="Genomic_DNA"/>
</dbReference>
<dbReference type="InterPro" id="IPR050260">
    <property type="entry name" value="FAD-bd_OxRdtase"/>
</dbReference>
<evidence type="ECO:0000259" key="6">
    <source>
        <dbReference type="Pfam" id="PF07992"/>
    </source>
</evidence>
<dbReference type="InterPro" id="IPR023753">
    <property type="entry name" value="FAD/NAD-binding_dom"/>
</dbReference>
<gene>
    <name evidence="7" type="ORF">S01H4_37224</name>
</gene>
<comment type="cofactor">
    <cofactor evidence="1">
        <name>FAD</name>
        <dbReference type="ChEBI" id="CHEBI:57692"/>
    </cofactor>
</comment>
<evidence type="ECO:0000256" key="5">
    <source>
        <dbReference type="ARBA" id="ARBA00023284"/>
    </source>
</evidence>
<keyword evidence="5" id="KW-0676">Redox-active center</keyword>
<accession>X1BU50</accession>
<name>X1BU50_9ZZZZ</name>
<sequence length="154" mass="17386">MKRVIVIGGVAGGATAAARLRRLKEDFEIIVLEREQYVSFANCGLPYYVGHVIKDKAKLELVTPEEFLERFNIDVRVKNEALSIDNENKIINIQNHEINESYSLNYDYLILSPGASPIIPPFSGLEDVPVFTLKTIPDSVKIKEFLENNKVKHA</sequence>
<comment type="caution">
    <text evidence="7">The sequence shown here is derived from an EMBL/GenBank/DDBJ whole genome shotgun (WGS) entry which is preliminary data.</text>
</comment>
<dbReference type="PANTHER" id="PTHR43429">
    <property type="entry name" value="PYRIDINE NUCLEOTIDE-DISULFIDE OXIDOREDUCTASE DOMAIN-CONTAINING"/>
    <property type="match status" value="1"/>
</dbReference>
<protein>
    <recommendedName>
        <fullName evidence="6">FAD/NAD(P)-binding domain-containing protein</fullName>
    </recommendedName>
</protein>
<evidence type="ECO:0000313" key="7">
    <source>
        <dbReference type="EMBL" id="GAG98560.1"/>
    </source>
</evidence>
<evidence type="ECO:0000256" key="2">
    <source>
        <dbReference type="ARBA" id="ARBA00022630"/>
    </source>
</evidence>
<evidence type="ECO:0000256" key="3">
    <source>
        <dbReference type="ARBA" id="ARBA00022827"/>
    </source>
</evidence>
<dbReference type="AlphaFoldDB" id="X1BU50"/>
<dbReference type="Gene3D" id="3.50.50.60">
    <property type="entry name" value="FAD/NAD(P)-binding domain"/>
    <property type="match status" value="2"/>
</dbReference>
<dbReference type="PANTHER" id="PTHR43429:SF1">
    <property type="entry name" value="NAD(P)H SULFUR OXIDOREDUCTASE (COA-DEPENDENT)"/>
    <property type="match status" value="1"/>
</dbReference>
<dbReference type="InterPro" id="IPR036188">
    <property type="entry name" value="FAD/NAD-bd_sf"/>
</dbReference>
<proteinExistence type="predicted"/>
<evidence type="ECO:0000256" key="4">
    <source>
        <dbReference type="ARBA" id="ARBA00023002"/>
    </source>
</evidence>
<keyword evidence="2" id="KW-0285">Flavoprotein</keyword>
<dbReference type="SUPFAM" id="SSF51905">
    <property type="entry name" value="FAD/NAD(P)-binding domain"/>
    <property type="match status" value="1"/>
</dbReference>
<keyword evidence="4" id="KW-0560">Oxidoreductase</keyword>
<feature type="domain" description="FAD/NAD(P)-binding" evidence="6">
    <location>
        <begin position="3"/>
        <end position="144"/>
    </location>
</feature>
<keyword evidence="3" id="KW-0274">FAD</keyword>
<reference evidence="7" key="1">
    <citation type="journal article" date="2014" name="Front. Microbiol.">
        <title>High frequency of phylogenetically diverse reductive dehalogenase-homologous genes in deep subseafloor sedimentary metagenomes.</title>
        <authorList>
            <person name="Kawai M."/>
            <person name="Futagami T."/>
            <person name="Toyoda A."/>
            <person name="Takaki Y."/>
            <person name="Nishi S."/>
            <person name="Hori S."/>
            <person name="Arai W."/>
            <person name="Tsubouchi T."/>
            <person name="Morono Y."/>
            <person name="Uchiyama I."/>
            <person name="Ito T."/>
            <person name="Fujiyama A."/>
            <person name="Inagaki F."/>
            <person name="Takami H."/>
        </authorList>
    </citation>
    <scope>NUCLEOTIDE SEQUENCE</scope>
    <source>
        <strain evidence="7">Expedition CK06-06</strain>
    </source>
</reference>